<sequence>MGAAVAVVAPMLMGGAGGGMLGGLLGGGGLLGQLLGGILGGGGAGGSEGVAKAMQGFSPANVLNAAANLVNAMHGGAVKDAARTLHQEDGMPKFVQDAINKAVDEVLKKNEKPTDSCCQKQLGDAAKDGLKKEMDDLVKQLVDNVRKQLGEESKEATGAAKGGKKSTGSWLQAIAKAMGEVLGQKASEMVKLSDKVSSLGEKSSGLKGEEKQDNAQQMTAAQTELQGVSQEYKLLTETISTVLKGIGEALSTMGRKQ</sequence>
<dbReference type="EMBL" id="CP071796">
    <property type="protein sequence ID" value="QTD45515.1"/>
    <property type="molecule type" value="Genomic_DNA"/>
</dbReference>
<dbReference type="RefSeq" id="WP_208009263.1">
    <property type="nucleotide sequence ID" value="NZ_CP071796.1"/>
</dbReference>
<organism evidence="2 3">
    <name type="scientific">Ottowia testudinis</name>
    <dbReference type="NCBI Taxonomy" id="2816950"/>
    <lineage>
        <taxon>Bacteria</taxon>
        <taxon>Pseudomonadati</taxon>
        <taxon>Pseudomonadota</taxon>
        <taxon>Betaproteobacteria</taxon>
        <taxon>Burkholderiales</taxon>
        <taxon>Comamonadaceae</taxon>
        <taxon>Ottowia</taxon>
    </lineage>
</organism>
<reference evidence="2" key="1">
    <citation type="submission" date="2021-03" db="EMBL/GenBank/DDBJ databases">
        <title>Ottowia sp. 27C isolated from the cloaca of a Giant Asian pond turtle (Heosemys grandis).</title>
        <authorList>
            <person name="Spergser J."/>
            <person name="Busse H.-J."/>
        </authorList>
    </citation>
    <scope>NUCLEOTIDE SEQUENCE</scope>
    <source>
        <strain evidence="2">27C</strain>
    </source>
</reference>
<protein>
    <submittedName>
        <fullName evidence="2">Uncharacterized protein</fullName>
    </submittedName>
</protein>
<evidence type="ECO:0000313" key="2">
    <source>
        <dbReference type="EMBL" id="QTD45515.1"/>
    </source>
</evidence>
<dbReference type="KEGG" id="otd:J1M35_00875"/>
<keyword evidence="3" id="KW-1185">Reference proteome</keyword>
<dbReference type="AlphaFoldDB" id="A0A975CFL4"/>
<gene>
    <name evidence="2" type="ORF">J1M35_00875</name>
</gene>
<dbReference type="Proteomes" id="UP000663903">
    <property type="component" value="Chromosome"/>
</dbReference>
<accession>A0A975CFL4</accession>
<evidence type="ECO:0000313" key="3">
    <source>
        <dbReference type="Proteomes" id="UP000663903"/>
    </source>
</evidence>
<proteinExistence type="predicted"/>
<name>A0A975CFL4_9BURK</name>
<evidence type="ECO:0000256" key="1">
    <source>
        <dbReference type="SAM" id="MobiDB-lite"/>
    </source>
</evidence>
<feature type="region of interest" description="Disordered" evidence="1">
    <location>
        <begin position="199"/>
        <end position="220"/>
    </location>
</feature>